<comment type="caution">
    <text evidence="1">The sequence shown here is derived from an EMBL/GenBank/DDBJ whole genome shotgun (WGS) entry which is preliminary data.</text>
</comment>
<evidence type="ECO:0000313" key="2">
    <source>
        <dbReference type="Proteomes" id="UP000297654"/>
    </source>
</evidence>
<evidence type="ECO:0000313" key="1">
    <source>
        <dbReference type="EMBL" id="TFB81879.1"/>
    </source>
</evidence>
<keyword evidence="2" id="KW-1185">Reference proteome</keyword>
<dbReference type="STRING" id="1424661.SAMN05216281_1427"/>
<accession>A0A1H8MBE4</accession>
<dbReference type="OrthoDB" id="5112801at2"/>
<gene>
    <name evidence="1" type="ORF">E3O10_18215</name>
</gene>
<dbReference type="Proteomes" id="UP000297654">
    <property type="component" value="Unassembled WGS sequence"/>
</dbReference>
<proteinExistence type="predicted"/>
<sequence>MAITENELDGRLRNGRIVVLRDEILPPGVVSALISDTRATARSRALRTRVTAVTAAGAIVLSGFVAGPATADIVQKFLAQTVLNPDLDSVASPSEKMIDTGASDFPEYAASIYPQWLPLAPGQTQQGVIAQVVAQQAANPALTPELNVQRSFETIVYTTWMGEWIAAHDAGDQTRMTAAIAVLEDTPTWPALVATDGGGVTKLMAGFVAEMADGDAEVAQAAAQYDGNPAWDGIDRDALIVELFTKYIPEAL</sequence>
<name>A0A1H8MBE4_9MICO</name>
<dbReference type="AlphaFoldDB" id="A0A1H8MBE4"/>
<reference evidence="1 2" key="1">
    <citation type="submission" date="2019-03" db="EMBL/GenBank/DDBJ databases">
        <title>Genomics of glacier-inhabiting Cryobacterium strains.</title>
        <authorList>
            <person name="Liu Q."/>
            <person name="Xin Y.-H."/>
        </authorList>
    </citation>
    <scope>NUCLEOTIDE SEQUENCE [LARGE SCALE GENOMIC DNA]</scope>
    <source>
        <strain evidence="1 2">Hh15</strain>
    </source>
</reference>
<organism evidence="1 2">
    <name type="scientific">Cryobacterium luteum</name>
    <dbReference type="NCBI Taxonomy" id="1424661"/>
    <lineage>
        <taxon>Bacteria</taxon>
        <taxon>Bacillati</taxon>
        <taxon>Actinomycetota</taxon>
        <taxon>Actinomycetes</taxon>
        <taxon>Micrococcales</taxon>
        <taxon>Microbacteriaceae</taxon>
        <taxon>Cryobacterium</taxon>
    </lineage>
</organism>
<dbReference type="EMBL" id="SOFF01000064">
    <property type="protein sequence ID" value="TFB81879.1"/>
    <property type="molecule type" value="Genomic_DNA"/>
</dbReference>
<protein>
    <submittedName>
        <fullName evidence="1">Uncharacterized protein</fullName>
    </submittedName>
</protein>
<dbReference type="RefSeq" id="WP_134361287.1">
    <property type="nucleotide sequence ID" value="NZ_FOCN01000042.1"/>
</dbReference>